<comment type="caution">
    <text evidence="2">The sequence shown here is derived from an EMBL/GenBank/DDBJ whole genome shotgun (WGS) entry which is preliminary data.</text>
</comment>
<evidence type="ECO:0000313" key="3">
    <source>
        <dbReference type="Proteomes" id="UP001196413"/>
    </source>
</evidence>
<dbReference type="EMBL" id="JAHQIW010000981">
    <property type="protein sequence ID" value="KAJ1350987.1"/>
    <property type="molecule type" value="Genomic_DNA"/>
</dbReference>
<evidence type="ECO:0000313" key="2">
    <source>
        <dbReference type="EMBL" id="KAJ1350987.1"/>
    </source>
</evidence>
<gene>
    <name evidence="2" type="ORF">KIN20_006920</name>
</gene>
<proteinExistence type="predicted"/>
<dbReference type="InterPro" id="IPR009448">
    <property type="entry name" value="UDP-g_GGtrans"/>
</dbReference>
<feature type="domain" description="UGGT thioredoxin-like" evidence="1">
    <location>
        <begin position="2"/>
        <end position="144"/>
    </location>
</feature>
<organism evidence="2 3">
    <name type="scientific">Parelaphostrongylus tenuis</name>
    <name type="common">Meningeal worm</name>
    <dbReference type="NCBI Taxonomy" id="148309"/>
    <lineage>
        <taxon>Eukaryota</taxon>
        <taxon>Metazoa</taxon>
        <taxon>Ecdysozoa</taxon>
        <taxon>Nematoda</taxon>
        <taxon>Chromadorea</taxon>
        <taxon>Rhabditida</taxon>
        <taxon>Rhabditina</taxon>
        <taxon>Rhabditomorpha</taxon>
        <taxon>Strongyloidea</taxon>
        <taxon>Metastrongylidae</taxon>
        <taxon>Parelaphostrongylus</taxon>
    </lineage>
</organism>
<reference evidence="2" key="1">
    <citation type="submission" date="2021-06" db="EMBL/GenBank/DDBJ databases">
        <title>Parelaphostrongylus tenuis whole genome reference sequence.</title>
        <authorList>
            <person name="Garwood T.J."/>
            <person name="Larsen P.A."/>
            <person name="Fountain-Jones N.M."/>
            <person name="Garbe J.R."/>
            <person name="Macchietto M.G."/>
            <person name="Kania S.A."/>
            <person name="Gerhold R.W."/>
            <person name="Richards J.E."/>
            <person name="Wolf T.M."/>
        </authorList>
    </citation>
    <scope>NUCLEOTIDE SEQUENCE</scope>
    <source>
        <strain evidence="2">MNPRO001-30</strain>
        <tissue evidence="2">Meninges</tissue>
    </source>
</reference>
<protein>
    <recommendedName>
        <fullName evidence="1">UGGT thioredoxin-like domain-containing protein</fullName>
    </recommendedName>
</protein>
<dbReference type="GO" id="GO:0005783">
    <property type="term" value="C:endoplasmic reticulum"/>
    <property type="evidence" value="ECO:0007669"/>
    <property type="project" value="TreeGrafter"/>
</dbReference>
<name>A0AAD5M2G9_PARTN</name>
<sequence>MVRPIARNLFNLIFVVDPSEKNSRNLMKIAYSFYVHEIPLRIGLIFALNDSKNVSGLDDSGVAILNLFNFLAVDSSYHEALQTVNEMLDTYRTDECMRTYLGQKTDYDNGRTAGADFLKRAAIGKAPKVLLNGYVLDDSGITGSVAEEVLDLTDISTCKAKTFTEFNQLTSAKKAQCLIEKMKYLRKAEDELTVPLTSWIVADLETEKGHTSWNHHKSDRYL</sequence>
<dbReference type="Pfam" id="PF18402">
    <property type="entry name" value="Thioredoxin_14"/>
    <property type="match status" value="1"/>
</dbReference>
<dbReference type="GO" id="GO:0051082">
    <property type="term" value="F:unfolded protein binding"/>
    <property type="evidence" value="ECO:0007669"/>
    <property type="project" value="TreeGrafter"/>
</dbReference>
<dbReference type="Proteomes" id="UP001196413">
    <property type="component" value="Unassembled WGS sequence"/>
</dbReference>
<dbReference type="GO" id="GO:0018279">
    <property type="term" value="P:protein N-linked glycosylation via asparagine"/>
    <property type="evidence" value="ECO:0007669"/>
    <property type="project" value="TreeGrafter"/>
</dbReference>
<dbReference type="PANTHER" id="PTHR11226:SF0">
    <property type="entry name" value="UDP-GLUCOSE:GLYCOPROTEIN GLUCOSYLTRANSFERASE"/>
    <property type="match status" value="1"/>
</dbReference>
<evidence type="ECO:0000259" key="1">
    <source>
        <dbReference type="Pfam" id="PF18402"/>
    </source>
</evidence>
<dbReference type="InterPro" id="IPR040692">
    <property type="entry name" value="UGGT_TRXL_3"/>
</dbReference>
<dbReference type="PANTHER" id="PTHR11226">
    <property type="entry name" value="UDP-GLUCOSE GLYCOPROTEIN:GLUCOSYLTRANSFERASE"/>
    <property type="match status" value="1"/>
</dbReference>
<dbReference type="GO" id="GO:0003980">
    <property type="term" value="F:UDP-glucose:glycoprotein glucosyltransferase activity"/>
    <property type="evidence" value="ECO:0007669"/>
    <property type="project" value="InterPro"/>
</dbReference>
<dbReference type="GO" id="GO:0036503">
    <property type="term" value="P:ERAD pathway"/>
    <property type="evidence" value="ECO:0007669"/>
    <property type="project" value="TreeGrafter"/>
</dbReference>
<accession>A0AAD5M2G9</accession>
<keyword evidence="3" id="KW-1185">Reference proteome</keyword>
<dbReference type="AlphaFoldDB" id="A0AAD5M2G9"/>